<dbReference type="EMBL" id="JAJAGQ010000012">
    <property type="protein sequence ID" value="KAJ8547813.1"/>
    <property type="molecule type" value="Genomic_DNA"/>
</dbReference>
<proteinExistence type="predicted"/>
<accession>A0A9Q1LZV9</accession>
<dbReference type="OrthoDB" id="5282002at2759"/>
<protein>
    <submittedName>
        <fullName evidence="1">Uncharacterized protein</fullName>
    </submittedName>
</protein>
<dbReference type="PANTHER" id="PTHR47570">
    <property type="entry name" value="ZINC ION BINDING PROTEIN"/>
    <property type="match status" value="1"/>
</dbReference>
<organism evidence="1 2">
    <name type="scientific">Anisodus acutangulus</name>
    <dbReference type="NCBI Taxonomy" id="402998"/>
    <lineage>
        <taxon>Eukaryota</taxon>
        <taxon>Viridiplantae</taxon>
        <taxon>Streptophyta</taxon>
        <taxon>Embryophyta</taxon>
        <taxon>Tracheophyta</taxon>
        <taxon>Spermatophyta</taxon>
        <taxon>Magnoliopsida</taxon>
        <taxon>eudicotyledons</taxon>
        <taxon>Gunneridae</taxon>
        <taxon>Pentapetalae</taxon>
        <taxon>asterids</taxon>
        <taxon>lamiids</taxon>
        <taxon>Solanales</taxon>
        <taxon>Solanaceae</taxon>
        <taxon>Solanoideae</taxon>
        <taxon>Hyoscyameae</taxon>
        <taxon>Anisodus</taxon>
    </lineage>
</organism>
<dbReference type="Proteomes" id="UP001152561">
    <property type="component" value="Unassembled WGS sequence"/>
</dbReference>
<dbReference type="AlphaFoldDB" id="A0A9Q1LZV9"/>
<sequence length="143" mass="16260">MEVPTKSFVGPTPHIFFSPPVLEVGLCVDREPWNEPAREAEPHVPVRRPDVAVKLWLIALSLTRFHTGNVHKKECQRLEQQMKHAHVVSDFPYTFSEEATVQVCDKQETRCSFLIKQGIHRVGMWTFECSYGASAAILDCSSH</sequence>
<evidence type="ECO:0000313" key="1">
    <source>
        <dbReference type="EMBL" id="KAJ8547813.1"/>
    </source>
</evidence>
<gene>
    <name evidence="1" type="ORF">K7X08_021049</name>
</gene>
<evidence type="ECO:0000313" key="2">
    <source>
        <dbReference type="Proteomes" id="UP001152561"/>
    </source>
</evidence>
<reference evidence="2" key="1">
    <citation type="journal article" date="2023" name="Proc. Natl. Acad. Sci. U.S.A.">
        <title>Genomic and structural basis for evolution of tropane alkaloid biosynthesis.</title>
        <authorList>
            <person name="Wanga Y.-J."/>
            <person name="Taina T."/>
            <person name="Yua J.-Y."/>
            <person name="Lia J."/>
            <person name="Xua B."/>
            <person name="Chenc J."/>
            <person name="D'Auriad J.C."/>
            <person name="Huanga J.-P."/>
            <person name="Huanga S.-X."/>
        </authorList>
    </citation>
    <scope>NUCLEOTIDE SEQUENCE [LARGE SCALE GENOMIC DNA]</scope>
    <source>
        <strain evidence="2">cv. KIB-2019</strain>
    </source>
</reference>
<name>A0A9Q1LZV9_9SOLA</name>
<keyword evidence="2" id="KW-1185">Reference proteome</keyword>
<dbReference type="PANTHER" id="PTHR47570:SF1">
    <property type="entry name" value="ZINC ION BINDING PROTEIN"/>
    <property type="match status" value="1"/>
</dbReference>
<comment type="caution">
    <text evidence="1">The sequence shown here is derived from an EMBL/GenBank/DDBJ whole genome shotgun (WGS) entry which is preliminary data.</text>
</comment>